<keyword evidence="6 9" id="KW-1133">Transmembrane helix</keyword>
<dbReference type="AlphaFoldDB" id="A0A2U1Q1J6"/>
<dbReference type="EMBL" id="PKPP01000514">
    <property type="protein sequence ID" value="PWA91845.1"/>
    <property type="molecule type" value="Genomic_DNA"/>
</dbReference>
<feature type="transmembrane region" description="Helical" evidence="9">
    <location>
        <begin position="253"/>
        <end position="275"/>
    </location>
</feature>
<keyword evidence="11" id="KW-1185">Reference proteome</keyword>
<feature type="transmembrane region" description="Helical" evidence="9">
    <location>
        <begin position="302"/>
        <end position="328"/>
    </location>
</feature>
<evidence type="ECO:0000256" key="5">
    <source>
        <dbReference type="ARBA" id="ARBA00022847"/>
    </source>
</evidence>
<dbReference type="PANTHER" id="PTHR45826">
    <property type="entry name" value="POLYAMINE TRANSPORTER PUT1"/>
    <property type="match status" value="1"/>
</dbReference>
<keyword evidence="7 9" id="KW-0472">Membrane</keyword>
<dbReference type="Pfam" id="PF13520">
    <property type="entry name" value="AA_permease_2"/>
    <property type="match status" value="1"/>
</dbReference>
<feature type="transmembrane region" description="Helical" evidence="9">
    <location>
        <begin position="123"/>
        <end position="141"/>
    </location>
</feature>
<name>A0A2U1Q1J6_ARTAN</name>
<protein>
    <submittedName>
        <fullName evidence="10">Amino acid/polyamine transporter I</fullName>
    </submittedName>
</protein>
<feature type="transmembrane region" description="Helical" evidence="9">
    <location>
        <begin position="100"/>
        <end position="117"/>
    </location>
</feature>
<dbReference type="GO" id="GO:0005886">
    <property type="term" value="C:plasma membrane"/>
    <property type="evidence" value="ECO:0007669"/>
    <property type="project" value="UniProtKB-SubCell"/>
</dbReference>
<sequence>MQITGLAMSTNPPRSIEVDTLPVTNPATTSIAKQRKKLTLISLIFIIYFEVAGGPYGEEPVVKAAGPFFAILGFSIFPLIWCVPEALITAELSTSLPGNGGYIIWTHKAFGPFWGSLMGSWKFLTSVINLSAFPILCVSYLEKLFPIFEDGLPRLLAIFILNTVLAFICFTGIDIVGYASIVLGVVSLAPFGIMSAMAIPHIKPHRWLSMGQKGVKKDWNLYLNTLFWNLNFWDTVSTMAGEVEKPKKTFPRALLFAVLLTCIGYIVPLMAVTGATELDQKLWDTGYMAVAAEKIGGRWLKILINIGAVLSAMGLYLALLGSCSFQILGQAASGYLPKFFEARAKKFGTPWVGIFVSYSITICFSFMQFTNIISSSNFIYSLSMLLEYAAIIRLRVKYPNMKRPYKIPLGVKSLVVMCMVPSAFLVLVMVTAKKIVLFISGLMTIGAIMWYFLMKFCKQKKWFAYRNGDEIEVGEEEDIQISDTTS</sequence>
<dbReference type="PIRSF" id="PIRSF006060">
    <property type="entry name" value="AA_transporter"/>
    <property type="match status" value="1"/>
</dbReference>
<accession>A0A2U1Q1J6</accession>
<evidence type="ECO:0000313" key="11">
    <source>
        <dbReference type="Proteomes" id="UP000245207"/>
    </source>
</evidence>
<keyword evidence="5" id="KW-0769">Symport</keyword>
<dbReference type="FunFam" id="1.20.1740.10:FF:000041">
    <property type="entry name" value="Amino acid permease, putative"/>
    <property type="match status" value="1"/>
</dbReference>
<dbReference type="Proteomes" id="UP000245207">
    <property type="component" value="Unassembled WGS sequence"/>
</dbReference>
<feature type="transmembrane region" description="Helical" evidence="9">
    <location>
        <begin position="408"/>
        <end position="429"/>
    </location>
</feature>
<dbReference type="InterPro" id="IPR044566">
    <property type="entry name" value="RMV1-like"/>
</dbReference>
<keyword evidence="3" id="KW-1003">Cell membrane</keyword>
<evidence type="ECO:0000256" key="9">
    <source>
        <dbReference type="SAM" id="Phobius"/>
    </source>
</evidence>
<dbReference type="STRING" id="35608.A0A2U1Q1J6"/>
<feature type="transmembrane region" description="Helical" evidence="9">
    <location>
        <begin position="378"/>
        <end position="396"/>
    </location>
</feature>
<evidence type="ECO:0000256" key="1">
    <source>
        <dbReference type="ARBA" id="ARBA00004651"/>
    </source>
</evidence>
<evidence type="ECO:0000256" key="3">
    <source>
        <dbReference type="ARBA" id="ARBA00022475"/>
    </source>
</evidence>
<dbReference type="Gene3D" id="1.20.1740.10">
    <property type="entry name" value="Amino acid/polyamine transporter I"/>
    <property type="match status" value="1"/>
</dbReference>
<evidence type="ECO:0000256" key="7">
    <source>
        <dbReference type="ARBA" id="ARBA00023136"/>
    </source>
</evidence>
<evidence type="ECO:0000256" key="8">
    <source>
        <dbReference type="ARBA" id="ARBA00024041"/>
    </source>
</evidence>
<feature type="transmembrane region" description="Helical" evidence="9">
    <location>
        <begin position="38"/>
        <end position="56"/>
    </location>
</feature>
<keyword evidence="4 9" id="KW-0812">Transmembrane</keyword>
<proteinExistence type="inferred from homology"/>
<dbReference type="GO" id="GO:0015203">
    <property type="term" value="F:polyamine transmembrane transporter activity"/>
    <property type="evidence" value="ECO:0007669"/>
    <property type="project" value="UniProtKB-ARBA"/>
</dbReference>
<comment type="similarity">
    <text evidence="8">Belongs to the amino acid-polyamine-organocation (APC) superfamily. Polyamine:cation symporter (PHS) (TC 2.A.3.12) family.</text>
</comment>
<dbReference type="PANTHER" id="PTHR45826:SF8">
    <property type="entry name" value="CATIONIC AMINO ACID TRANSPORTER"/>
    <property type="match status" value="1"/>
</dbReference>
<gene>
    <name evidence="10" type="ORF">CTI12_AA086520</name>
</gene>
<dbReference type="OrthoDB" id="5982228at2759"/>
<evidence type="ECO:0000256" key="2">
    <source>
        <dbReference type="ARBA" id="ARBA00022448"/>
    </source>
</evidence>
<comment type="caution">
    <text evidence="10">The sequence shown here is derived from an EMBL/GenBank/DDBJ whole genome shotgun (WGS) entry which is preliminary data.</text>
</comment>
<keyword evidence="2" id="KW-0813">Transport</keyword>
<reference evidence="10 11" key="1">
    <citation type="journal article" date="2018" name="Mol. Plant">
        <title>The genome of Artemisia annua provides insight into the evolution of Asteraceae family and artemisinin biosynthesis.</title>
        <authorList>
            <person name="Shen Q."/>
            <person name="Zhang L."/>
            <person name="Liao Z."/>
            <person name="Wang S."/>
            <person name="Yan T."/>
            <person name="Shi P."/>
            <person name="Liu M."/>
            <person name="Fu X."/>
            <person name="Pan Q."/>
            <person name="Wang Y."/>
            <person name="Lv Z."/>
            <person name="Lu X."/>
            <person name="Zhang F."/>
            <person name="Jiang W."/>
            <person name="Ma Y."/>
            <person name="Chen M."/>
            <person name="Hao X."/>
            <person name="Li L."/>
            <person name="Tang Y."/>
            <person name="Lv G."/>
            <person name="Zhou Y."/>
            <person name="Sun X."/>
            <person name="Brodelius P.E."/>
            <person name="Rose J.K.C."/>
            <person name="Tang K."/>
        </authorList>
    </citation>
    <scope>NUCLEOTIDE SEQUENCE [LARGE SCALE GENOMIC DNA]</scope>
    <source>
        <strain evidence="11">cv. Huhao1</strain>
        <tissue evidence="10">Leaf</tissue>
    </source>
</reference>
<comment type="subcellular location">
    <subcellularLocation>
        <location evidence="1">Cell membrane</location>
        <topology evidence="1">Multi-pass membrane protein</topology>
    </subcellularLocation>
</comment>
<feature type="transmembrane region" description="Helical" evidence="9">
    <location>
        <begin position="179"/>
        <end position="199"/>
    </location>
</feature>
<evidence type="ECO:0000256" key="4">
    <source>
        <dbReference type="ARBA" id="ARBA00022692"/>
    </source>
</evidence>
<dbReference type="GO" id="GO:0015293">
    <property type="term" value="F:symporter activity"/>
    <property type="evidence" value="ECO:0007669"/>
    <property type="project" value="UniProtKB-KW"/>
</dbReference>
<feature type="transmembrane region" description="Helical" evidence="9">
    <location>
        <begin position="68"/>
        <end position="88"/>
    </location>
</feature>
<evidence type="ECO:0000313" key="10">
    <source>
        <dbReference type="EMBL" id="PWA91845.1"/>
    </source>
</evidence>
<evidence type="ECO:0000256" key="6">
    <source>
        <dbReference type="ARBA" id="ARBA00022989"/>
    </source>
</evidence>
<feature type="transmembrane region" description="Helical" evidence="9">
    <location>
        <begin position="153"/>
        <end position="173"/>
    </location>
</feature>
<feature type="transmembrane region" description="Helical" evidence="9">
    <location>
        <begin position="435"/>
        <end position="453"/>
    </location>
</feature>
<organism evidence="10 11">
    <name type="scientific">Artemisia annua</name>
    <name type="common">Sweet wormwood</name>
    <dbReference type="NCBI Taxonomy" id="35608"/>
    <lineage>
        <taxon>Eukaryota</taxon>
        <taxon>Viridiplantae</taxon>
        <taxon>Streptophyta</taxon>
        <taxon>Embryophyta</taxon>
        <taxon>Tracheophyta</taxon>
        <taxon>Spermatophyta</taxon>
        <taxon>Magnoliopsida</taxon>
        <taxon>eudicotyledons</taxon>
        <taxon>Gunneridae</taxon>
        <taxon>Pentapetalae</taxon>
        <taxon>asterids</taxon>
        <taxon>campanulids</taxon>
        <taxon>Asterales</taxon>
        <taxon>Asteraceae</taxon>
        <taxon>Asteroideae</taxon>
        <taxon>Anthemideae</taxon>
        <taxon>Artemisiinae</taxon>
        <taxon>Artemisia</taxon>
    </lineage>
</organism>
<dbReference type="InterPro" id="IPR002293">
    <property type="entry name" value="AA/rel_permease1"/>
</dbReference>
<feature type="transmembrane region" description="Helical" evidence="9">
    <location>
        <begin position="349"/>
        <end position="372"/>
    </location>
</feature>